<dbReference type="EMBL" id="RHFK02000009">
    <property type="protein sequence ID" value="TWW71194.1"/>
    <property type="molecule type" value="Genomic_DNA"/>
</dbReference>
<name>A0A5C6NUL9_9TELE</name>
<reference evidence="2 3" key="1">
    <citation type="submission" date="2019-04" db="EMBL/GenBank/DDBJ databases">
        <title>Chromosome genome assembly for Takifugu flavidus.</title>
        <authorList>
            <person name="Xiao S."/>
        </authorList>
    </citation>
    <scope>NUCLEOTIDE SEQUENCE [LARGE SCALE GENOMIC DNA]</scope>
    <source>
        <strain evidence="2">HTHZ2018</strain>
        <tissue evidence="2">Muscle</tissue>
    </source>
</reference>
<proteinExistence type="predicted"/>
<dbReference type="Proteomes" id="UP000324091">
    <property type="component" value="Chromosome 17"/>
</dbReference>
<organism evidence="2 3">
    <name type="scientific">Takifugu flavidus</name>
    <name type="common">sansaifugu</name>
    <dbReference type="NCBI Taxonomy" id="433684"/>
    <lineage>
        <taxon>Eukaryota</taxon>
        <taxon>Metazoa</taxon>
        <taxon>Chordata</taxon>
        <taxon>Craniata</taxon>
        <taxon>Vertebrata</taxon>
        <taxon>Euteleostomi</taxon>
        <taxon>Actinopterygii</taxon>
        <taxon>Neopterygii</taxon>
        <taxon>Teleostei</taxon>
        <taxon>Neoteleostei</taxon>
        <taxon>Acanthomorphata</taxon>
        <taxon>Eupercaria</taxon>
        <taxon>Tetraodontiformes</taxon>
        <taxon>Tetradontoidea</taxon>
        <taxon>Tetraodontidae</taxon>
        <taxon>Takifugu</taxon>
    </lineage>
</organism>
<accession>A0A5C6NUL9</accession>
<keyword evidence="3" id="KW-1185">Reference proteome</keyword>
<gene>
    <name evidence="2" type="ORF">D4764_17G0006770</name>
</gene>
<protein>
    <submittedName>
        <fullName evidence="2">Uncharacterized protein</fullName>
    </submittedName>
</protein>
<evidence type="ECO:0000313" key="2">
    <source>
        <dbReference type="EMBL" id="TWW71194.1"/>
    </source>
</evidence>
<comment type="caution">
    <text evidence="2">The sequence shown here is derived from an EMBL/GenBank/DDBJ whole genome shotgun (WGS) entry which is preliminary data.</text>
</comment>
<evidence type="ECO:0000313" key="3">
    <source>
        <dbReference type="Proteomes" id="UP000324091"/>
    </source>
</evidence>
<sequence>MRGEERRGEERRGEERRGEERHDPAGVTGRAHDWAKVHPWMSCQFIARPSMSILGFSTCHGPDENPDATPEFG</sequence>
<dbReference type="AlphaFoldDB" id="A0A5C6NUL9"/>
<feature type="region of interest" description="Disordered" evidence="1">
    <location>
        <begin position="1"/>
        <end position="31"/>
    </location>
</feature>
<evidence type="ECO:0000256" key="1">
    <source>
        <dbReference type="SAM" id="MobiDB-lite"/>
    </source>
</evidence>